<dbReference type="InterPro" id="IPR010908">
    <property type="entry name" value="Longin_dom"/>
</dbReference>
<keyword evidence="11" id="KW-1185">Reference proteome</keyword>
<dbReference type="Gene3D" id="3.30.450.50">
    <property type="entry name" value="Longin domain"/>
    <property type="match status" value="1"/>
</dbReference>
<organism evidence="11 12">
    <name type="scientific">Dermatophagoides pteronyssinus</name>
    <name type="common">European house dust mite</name>
    <dbReference type="NCBI Taxonomy" id="6956"/>
    <lineage>
        <taxon>Eukaryota</taxon>
        <taxon>Metazoa</taxon>
        <taxon>Ecdysozoa</taxon>
        <taxon>Arthropoda</taxon>
        <taxon>Chelicerata</taxon>
        <taxon>Arachnida</taxon>
        <taxon>Acari</taxon>
        <taxon>Acariformes</taxon>
        <taxon>Sarcoptiformes</taxon>
        <taxon>Astigmata</taxon>
        <taxon>Psoroptidia</taxon>
        <taxon>Analgoidea</taxon>
        <taxon>Pyroglyphidae</taxon>
        <taxon>Dermatophagoidinae</taxon>
        <taxon>Dermatophagoides</taxon>
    </lineage>
</organism>
<dbReference type="KEGG" id="dpte:113788609"/>
<dbReference type="PROSITE" id="PS50859">
    <property type="entry name" value="LONGIN"/>
    <property type="match status" value="1"/>
</dbReference>
<protein>
    <submittedName>
        <fullName evidence="12">Synaptobrevin homolog YKT6-like</fullName>
    </submittedName>
</protein>
<evidence type="ECO:0000256" key="5">
    <source>
        <dbReference type="ARBA" id="ARBA00023288"/>
    </source>
</evidence>
<dbReference type="PANTHER" id="PTHR45806">
    <property type="entry name" value="SYNAPTOBREVIN HOMOLOG YKT6"/>
    <property type="match status" value="1"/>
</dbReference>
<feature type="domain" description="Longin" evidence="9">
    <location>
        <begin position="7"/>
        <end position="111"/>
    </location>
</feature>
<dbReference type="SMART" id="SM01270">
    <property type="entry name" value="Longin"/>
    <property type="match status" value="1"/>
</dbReference>
<dbReference type="GO" id="GO:0005484">
    <property type="term" value="F:SNAP receptor activity"/>
    <property type="evidence" value="ECO:0007669"/>
    <property type="project" value="TreeGrafter"/>
</dbReference>
<dbReference type="Proteomes" id="UP000515146">
    <property type="component" value="Unplaced"/>
</dbReference>
<keyword evidence="8" id="KW-0175">Coiled coil</keyword>
<comment type="subcellular location">
    <subcellularLocation>
        <location evidence="7">Endomembrane system</location>
        <topology evidence="7">Lipid-anchor</topology>
        <orientation evidence="7">Cytoplasmic side</orientation>
    </subcellularLocation>
</comment>
<dbReference type="InParanoid" id="A0A6P6XKF4"/>
<dbReference type="GO" id="GO:0005794">
    <property type="term" value="C:Golgi apparatus"/>
    <property type="evidence" value="ECO:0007669"/>
    <property type="project" value="TreeGrafter"/>
</dbReference>
<sequence length="205" mass="23162">MKLVSILIFNCQENSTGEVKAHLLYKHVDLSSFSFFIRSSLNQIVLFHSRLICARIEAQKRVSVNCDHGVTCHAFKHMSGLAASVIASQDYPEEAAFSLLNRVLNSFISKYPIHIITQKKTDVELDFVEGAALLNKFQNPMEADTTLQIKGLIDEVQDDLRVALDNILKRGETIDSLVSKTNDLSAACEKFYRKAKSQNQCCKWY</sequence>
<dbReference type="OrthoDB" id="248747at2759"/>
<keyword evidence="2" id="KW-0488">Methylation</keyword>
<evidence type="ECO:0000256" key="7">
    <source>
        <dbReference type="ARBA" id="ARBA00046278"/>
    </source>
</evidence>
<evidence type="ECO:0000256" key="1">
    <source>
        <dbReference type="ARBA" id="ARBA00008025"/>
    </source>
</evidence>
<comment type="similarity">
    <text evidence="1">Belongs to the synaptobrevin family.</text>
</comment>
<accession>A0A6P6XKF4</accession>
<evidence type="ECO:0000259" key="9">
    <source>
        <dbReference type="PROSITE" id="PS50859"/>
    </source>
</evidence>
<evidence type="ECO:0000313" key="11">
    <source>
        <dbReference type="Proteomes" id="UP000515146"/>
    </source>
</evidence>
<dbReference type="InterPro" id="IPR042855">
    <property type="entry name" value="V_SNARE_CC"/>
</dbReference>
<dbReference type="RefSeq" id="XP_027193877.1">
    <property type="nucleotide sequence ID" value="XM_027338076.1"/>
</dbReference>
<dbReference type="GO" id="GO:0006888">
    <property type="term" value="P:endoplasmic reticulum to Golgi vesicle-mediated transport"/>
    <property type="evidence" value="ECO:0007669"/>
    <property type="project" value="TreeGrafter"/>
</dbReference>
<evidence type="ECO:0000256" key="4">
    <source>
        <dbReference type="ARBA" id="ARBA00023139"/>
    </source>
</evidence>
<feature type="domain" description="V-SNARE coiled-coil homology" evidence="10">
    <location>
        <begin position="145"/>
        <end position="205"/>
    </location>
</feature>
<dbReference type="AlphaFoldDB" id="A0A6P6XKF4"/>
<keyword evidence="3" id="KW-0472">Membrane</keyword>
<dbReference type="SUPFAM" id="SSF58038">
    <property type="entry name" value="SNARE fusion complex"/>
    <property type="match status" value="1"/>
</dbReference>
<dbReference type="PROSITE" id="PS50892">
    <property type="entry name" value="V_SNARE"/>
    <property type="match status" value="1"/>
</dbReference>
<keyword evidence="6" id="KW-0636">Prenylation</keyword>
<dbReference type="PANTHER" id="PTHR45806:SF1">
    <property type="entry name" value="SYNAPTOBREVIN HOMOLOG YKT6"/>
    <property type="match status" value="1"/>
</dbReference>
<dbReference type="Gene3D" id="1.20.5.110">
    <property type="match status" value="1"/>
</dbReference>
<evidence type="ECO:0000256" key="8">
    <source>
        <dbReference type="PROSITE-ProRule" id="PRU00290"/>
    </source>
</evidence>
<evidence type="ECO:0000256" key="3">
    <source>
        <dbReference type="ARBA" id="ARBA00023136"/>
    </source>
</evidence>
<reference evidence="12" key="1">
    <citation type="submission" date="2025-08" db="UniProtKB">
        <authorList>
            <consortium name="RefSeq"/>
        </authorList>
    </citation>
    <scope>IDENTIFICATION</scope>
    <source>
        <strain evidence="12">Airmid</strain>
    </source>
</reference>
<keyword evidence="4" id="KW-0564">Palmitate</keyword>
<keyword evidence="5" id="KW-0449">Lipoprotein</keyword>
<proteinExistence type="inferred from homology"/>
<dbReference type="CDD" id="cd14824">
    <property type="entry name" value="Longin"/>
    <property type="match status" value="1"/>
</dbReference>
<dbReference type="Pfam" id="PF13774">
    <property type="entry name" value="Longin"/>
    <property type="match status" value="1"/>
</dbReference>
<dbReference type="SUPFAM" id="SSF64356">
    <property type="entry name" value="SNARE-like"/>
    <property type="match status" value="1"/>
</dbReference>
<evidence type="ECO:0000256" key="6">
    <source>
        <dbReference type="ARBA" id="ARBA00023289"/>
    </source>
</evidence>
<evidence type="ECO:0000259" key="10">
    <source>
        <dbReference type="PROSITE" id="PS50892"/>
    </source>
</evidence>
<dbReference type="Pfam" id="PF00957">
    <property type="entry name" value="Synaptobrevin"/>
    <property type="match status" value="1"/>
</dbReference>
<name>A0A6P6XKF4_DERPT</name>
<evidence type="ECO:0000256" key="2">
    <source>
        <dbReference type="ARBA" id="ARBA00022481"/>
    </source>
</evidence>
<dbReference type="InterPro" id="IPR011012">
    <property type="entry name" value="Longin-like_dom_sf"/>
</dbReference>
<evidence type="ECO:0000313" key="12">
    <source>
        <dbReference type="RefSeq" id="XP_027193877.1"/>
    </source>
</evidence>
<gene>
    <name evidence="12" type="primary">LOC113788609</name>
</gene>